<organism evidence="1 2">
    <name type="scientific">Listeria fleischmannii FSL S10-1203</name>
    <dbReference type="NCBI Taxonomy" id="1265822"/>
    <lineage>
        <taxon>Bacteria</taxon>
        <taxon>Bacillati</taxon>
        <taxon>Bacillota</taxon>
        <taxon>Bacilli</taxon>
        <taxon>Bacillales</taxon>
        <taxon>Listeriaceae</taxon>
        <taxon>Listeria</taxon>
    </lineage>
</organism>
<dbReference type="EMBL" id="AODM01000058">
    <property type="protein sequence ID" value="EUJ48696.1"/>
    <property type="molecule type" value="Genomic_DNA"/>
</dbReference>
<dbReference type="AlphaFoldDB" id="W7DLX6"/>
<dbReference type="RefSeq" id="WP_052006876.1">
    <property type="nucleotide sequence ID" value="NZ_AODM01000058.1"/>
</dbReference>
<dbReference type="PATRIC" id="fig|1265822.4.peg.3492"/>
<name>W7DLX6_9LIST</name>
<evidence type="ECO:0000313" key="1">
    <source>
        <dbReference type="EMBL" id="EUJ48696.1"/>
    </source>
</evidence>
<gene>
    <name evidence="1" type="ORF">MCOL2_17162</name>
</gene>
<reference evidence="1 2" key="1">
    <citation type="submission" date="2012-12" db="EMBL/GenBank/DDBJ databases">
        <title>Novel taxa of Listeriaceae from agricultural environments in the United States.</title>
        <authorList>
            <person name="den Bakker H.C."/>
            <person name="Allred A."/>
            <person name="Warchocki S."/>
            <person name="Wright E.M."/>
            <person name="Burrell A."/>
            <person name="Nightingale K.K."/>
            <person name="Kephart D."/>
            <person name="Wiedmann M."/>
        </authorList>
    </citation>
    <scope>NUCLEOTIDE SEQUENCE [LARGE SCALE GENOMIC DNA]</scope>
    <source>
        <strain evidence="1 2">FSL S10-1203</strain>
    </source>
</reference>
<protein>
    <recommendedName>
        <fullName evidence="3">DNA-binding protein</fullName>
    </recommendedName>
</protein>
<proteinExistence type="predicted"/>
<dbReference type="Proteomes" id="UP000019241">
    <property type="component" value="Unassembled WGS sequence"/>
</dbReference>
<evidence type="ECO:0000313" key="2">
    <source>
        <dbReference type="Proteomes" id="UP000019241"/>
    </source>
</evidence>
<accession>W7DLX6</accession>
<comment type="caution">
    <text evidence="1">The sequence shown here is derived from an EMBL/GenBank/DDBJ whole genome shotgun (WGS) entry which is preliminary data.</text>
</comment>
<sequence length="72" mass="8302">MKNFLTVSDVCILLDLKKSAAQKRIALLNEELSSKGYNIVKGRINKRYFAERYYLSEEEVDKKLFGGEMHAS</sequence>
<evidence type="ECO:0008006" key="3">
    <source>
        <dbReference type="Google" id="ProtNLM"/>
    </source>
</evidence>